<evidence type="ECO:0000256" key="1">
    <source>
        <dbReference type="SAM" id="Phobius"/>
    </source>
</evidence>
<reference evidence="3" key="1">
    <citation type="submission" date="2022-10" db="EMBL/GenBank/DDBJ databases">
        <title>Genome assembly of Pristionchus species.</title>
        <authorList>
            <person name="Yoshida K."/>
            <person name="Sommer R.J."/>
        </authorList>
    </citation>
    <scope>NUCLEOTIDE SEQUENCE [LARGE SCALE GENOMIC DNA]</scope>
    <source>
        <strain evidence="3">RS5460</strain>
    </source>
</reference>
<feature type="transmembrane region" description="Helical" evidence="1">
    <location>
        <begin position="29"/>
        <end position="54"/>
    </location>
</feature>
<keyword evidence="1" id="KW-1133">Transmembrane helix</keyword>
<dbReference type="EMBL" id="BTRK01000004">
    <property type="protein sequence ID" value="GMR46653.1"/>
    <property type="molecule type" value="Genomic_DNA"/>
</dbReference>
<keyword evidence="1" id="KW-0472">Membrane</keyword>
<protein>
    <recommendedName>
        <fullName evidence="4">G protein-coupled receptor</fullName>
    </recommendedName>
</protein>
<dbReference type="Pfam" id="PF10318">
    <property type="entry name" value="7TM_GPCR_Srh"/>
    <property type="match status" value="1"/>
</dbReference>
<dbReference type="AlphaFoldDB" id="A0AAN5CLK0"/>
<keyword evidence="3" id="KW-1185">Reference proteome</keyword>
<dbReference type="Proteomes" id="UP001328107">
    <property type="component" value="Unassembled WGS sequence"/>
</dbReference>
<evidence type="ECO:0000313" key="2">
    <source>
        <dbReference type="EMBL" id="GMR46653.1"/>
    </source>
</evidence>
<evidence type="ECO:0008006" key="4">
    <source>
        <dbReference type="Google" id="ProtNLM"/>
    </source>
</evidence>
<proteinExistence type="predicted"/>
<organism evidence="2 3">
    <name type="scientific">Pristionchus mayeri</name>
    <dbReference type="NCBI Taxonomy" id="1317129"/>
    <lineage>
        <taxon>Eukaryota</taxon>
        <taxon>Metazoa</taxon>
        <taxon>Ecdysozoa</taxon>
        <taxon>Nematoda</taxon>
        <taxon>Chromadorea</taxon>
        <taxon>Rhabditida</taxon>
        <taxon>Rhabditina</taxon>
        <taxon>Diplogasteromorpha</taxon>
        <taxon>Diplogasteroidea</taxon>
        <taxon>Neodiplogasteridae</taxon>
        <taxon>Pristionchus</taxon>
    </lineage>
</organism>
<sequence length="64" mass="7361">IICHTFVTLRTKSTISENMKAYHRTMTRVLILQSGVPTLFALVPIAICFNFFFFDWNGILVIPI</sequence>
<comment type="caution">
    <text evidence="2">The sequence shown here is derived from an EMBL/GenBank/DDBJ whole genome shotgun (WGS) entry which is preliminary data.</text>
</comment>
<accession>A0AAN5CLK0</accession>
<dbReference type="InterPro" id="IPR019422">
    <property type="entry name" value="7TM_GPCR_serpentine_rcpt_Srh"/>
</dbReference>
<keyword evidence="1" id="KW-0812">Transmembrane</keyword>
<gene>
    <name evidence="2" type="ORF">PMAYCL1PPCAC_16848</name>
</gene>
<evidence type="ECO:0000313" key="3">
    <source>
        <dbReference type="Proteomes" id="UP001328107"/>
    </source>
</evidence>
<feature type="non-terminal residue" evidence="2">
    <location>
        <position position="1"/>
    </location>
</feature>
<name>A0AAN5CLK0_9BILA</name>